<evidence type="ECO:0000313" key="2">
    <source>
        <dbReference type="Proteomes" id="UP000566071"/>
    </source>
</evidence>
<dbReference type="RefSeq" id="WP_175270311.1">
    <property type="nucleotide sequence ID" value="NZ_JABFCR010000059.1"/>
</dbReference>
<accession>A0ABX1W454</accession>
<sequence length="257" mass="28594">MPSDKDVFSLLFNYAVVLQNPKPRHDKMKQPKFTVNVYNVTDDKYIECPAFVFDAPGAELPGFVQSENTAANIEVWYKDWSTCALNLTGYGGKVIRLEFTTNDCVPSAHFCYAYLDINDTESYKPIGGNSYCNNQPNITLSGPVGYKEYHWFKTADMSTELGQERNLTVPSPPDGTGYTLKVIAYPDVGCNDVLYTVVNKIYSDFVFKIPDTVRICPGTNADLTASSVTMGSSSSLKFGYFINSSGADNEYLRDPKK</sequence>
<evidence type="ECO:0000313" key="1">
    <source>
        <dbReference type="EMBL" id="NNU34634.1"/>
    </source>
</evidence>
<dbReference type="Proteomes" id="UP000566071">
    <property type="component" value="Unassembled WGS sequence"/>
</dbReference>
<gene>
    <name evidence="1" type="ORF">HK413_12130</name>
</gene>
<comment type="caution">
    <text evidence="1">The sequence shown here is derived from an EMBL/GenBank/DDBJ whole genome shotgun (WGS) entry which is preliminary data.</text>
</comment>
<protein>
    <submittedName>
        <fullName evidence="1">Uncharacterized protein</fullName>
    </submittedName>
</protein>
<reference evidence="1 2" key="1">
    <citation type="submission" date="2020-05" db="EMBL/GenBank/DDBJ databases">
        <authorList>
            <person name="Khan S.A."/>
            <person name="Jeon C.O."/>
            <person name="Chun B.H."/>
        </authorList>
    </citation>
    <scope>NUCLEOTIDE SEQUENCE [LARGE SCALE GENOMIC DNA]</scope>
    <source>
        <strain evidence="1 2">S1162</strain>
    </source>
</reference>
<keyword evidence="2" id="KW-1185">Reference proteome</keyword>
<organism evidence="1 2">
    <name type="scientific">Mucilaginibacter humi</name>
    <dbReference type="NCBI Taxonomy" id="2732510"/>
    <lineage>
        <taxon>Bacteria</taxon>
        <taxon>Pseudomonadati</taxon>
        <taxon>Bacteroidota</taxon>
        <taxon>Sphingobacteriia</taxon>
        <taxon>Sphingobacteriales</taxon>
        <taxon>Sphingobacteriaceae</taxon>
        <taxon>Mucilaginibacter</taxon>
    </lineage>
</organism>
<proteinExistence type="predicted"/>
<name>A0ABX1W454_9SPHI</name>
<dbReference type="EMBL" id="JABFCR010000059">
    <property type="protein sequence ID" value="NNU34634.1"/>
    <property type="molecule type" value="Genomic_DNA"/>
</dbReference>